<evidence type="ECO:0000259" key="5">
    <source>
        <dbReference type="PROSITE" id="PS50893"/>
    </source>
</evidence>
<dbReference type="InterPro" id="IPR027417">
    <property type="entry name" value="P-loop_NTPase"/>
</dbReference>
<dbReference type="PANTHER" id="PTHR43790:SF9">
    <property type="entry name" value="GALACTOFURANOSE TRANSPORTER ATP-BINDING PROTEIN YTFR"/>
    <property type="match status" value="1"/>
</dbReference>
<evidence type="ECO:0000256" key="2">
    <source>
        <dbReference type="ARBA" id="ARBA00022737"/>
    </source>
</evidence>
<feature type="domain" description="ABC transporter" evidence="5">
    <location>
        <begin position="17"/>
        <end position="257"/>
    </location>
</feature>
<dbReference type="InterPro" id="IPR003593">
    <property type="entry name" value="AAA+_ATPase"/>
</dbReference>
<organism evidence="6 7">
    <name type="scientific">Pseudonocardia nematodicida</name>
    <dbReference type="NCBI Taxonomy" id="1206997"/>
    <lineage>
        <taxon>Bacteria</taxon>
        <taxon>Bacillati</taxon>
        <taxon>Actinomycetota</taxon>
        <taxon>Actinomycetes</taxon>
        <taxon>Pseudonocardiales</taxon>
        <taxon>Pseudonocardiaceae</taxon>
        <taxon>Pseudonocardia</taxon>
    </lineage>
</organism>
<dbReference type="GO" id="GO:0005524">
    <property type="term" value="F:ATP binding"/>
    <property type="evidence" value="ECO:0007669"/>
    <property type="project" value="UniProtKB-KW"/>
</dbReference>
<gene>
    <name evidence="6" type="ORF">WIS52_24145</name>
</gene>
<dbReference type="InterPro" id="IPR003439">
    <property type="entry name" value="ABC_transporter-like_ATP-bd"/>
</dbReference>
<dbReference type="Pfam" id="PF00005">
    <property type="entry name" value="ABC_tran"/>
    <property type="match status" value="2"/>
</dbReference>
<name>A0ABV1KGJ2_9PSEU</name>
<dbReference type="RefSeq" id="WP_349300643.1">
    <property type="nucleotide sequence ID" value="NZ_JBEDNQ010000011.1"/>
</dbReference>
<protein>
    <submittedName>
        <fullName evidence="6">Sugar ABC transporter ATP-binding protein</fullName>
    </submittedName>
</protein>
<evidence type="ECO:0000313" key="7">
    <source>
        <dbReference type="Proteomes" id="UP001494902"/>
    </source>
</evidence>
<dbReference type="InterPro" id="IPR050107">
    <property type="entry name" value="ABC_carbohydrate_import_ATPase"/>
</dbReference>
<dbReference type="PROSITE" id="PS00211">
    <property type="entry name" value="ABC_TRANSPORTER_1"/>
    <property type="match status" value="1"/>
</dbReference>
<keyword evidence="4 6" id="KW-0067">ATP-binding</keyword>
<dbReference type="CDD" id="cd03215">
    <property type="entry name" value="ABC_Carb_Monos_II"/>
    <property type="match status" value="1"/>
</dbReference>
<keyword evidence="1" id="KW-0813">Transport</keyword>
<dbReference type="PANTHER" id="PTHR43790">
    <property type="entry name" value="CARBOHYDRATE TRANSPORT ATP-BINDING PROTEIN MG119-RELATED"/>
    <property type="match status" value="1"/>
</dbReference>
<keyword evidence="3" id="KW-0547">Nucleotide-binding</keyword>
<feature type="domain" description="ABC transporter" evidence="5">
    <location>
        <begin position="252"/>
        <end position="511"/>
    </location>
</feature>
<accession>A0ABV1KGJ2</accession>
<dbReference type="EMBL" id="JBEDNQ010000011">
    <property type="protein sequence ID" value="MEQ3553576.1"/>
    <property type="molecule type" value="Genomic_DNA"/>
</dbReference>
<evidence type="ECO:0000256" key="4">
    <source>
        <dbReference type="ARBA" id="ARBA00022840"/>
    </source>
</evidence>
<evidence type="ECO:0000256" key="1">
    <source>
        <dbReference type="ARBA" id="ARBA00022448"/>
    </source>
</evidence>
<evidence type="ECO:0000313" key="6">
    <source>
        <dbReference type="EMBL" id="MEQ3553576.1"/>
    </source>
</evidence>
<reference evidence="6 7" key="1">
    <citation type="submission" date="2024-03" db="EMBL/GenBank/DDBJ databases">
        <title>Draft genome sequence of Pseudonocardia nematodicida JCM 31783.</title>
        <authorList>
            <person name="Butdee W."/>
            <person name="Duangmal K."/>
        </authorList>
    </citation>
    <scope>NUCLEOTIDE SEQUENCE [LARGE SCALE GENOMIC DNA]</scope>
    <source>
        <strain evidence="6 7">JCM 31783</strain>
    </source>
</reference>
<dbReference type="PROSITE" id="PS50893">
    <property type="entry name" value="ABC_TRANSPORTER_2"/>
    <property type="match status" value="2"/>
</dbReference>
<sequence>MEIEEPAGGIAAGTVVFSARGVGRTYPGVVALDGLDLDGHAGEVLAVCGANGAGKSTFARLLAGQEPPSSGEIRVAGFDRPVAGPAEAEQAGILLMHQEPLVIEDFPIAENVWLYRLRAGGDVRPWAGARRGADPETREVLREVGLGHLDPATPARELGPGQRQILALSRAKVTPHRVLILDETTASTSEEHFREIQAMVLREKEAGTAVVFVSHRMPEVFALSDRIAVLRNGRLVDVKRTAGTDPEEITSLMIGDAVRALERPPELPRKPGRPVLSVRDLASGSAEAVSFDVAAGEVLGLYGLVGSGRSSVARSISGQQDARAGTVLVEGEEVHLRTPAAALRRGVAYLTEDRRREGFVADFTNGENLTLATLDRRSRWGVLRRAAERTRVRELIGRFAVKGGPDVLTSTLSGGNQQKVCLAKWLEADPTVVVLDEPTKGIDVGARMNIYRIIHDLCREGRAVLVVTSEAEEALMLCHRVLVLRDGRAVDEFDTEHADTEDLIRSALGGAAA</sequence>
<comment type="caution">
    <text evidence="6">The sequence shown here is derived from an EMBL/GenBank/DDBJ whole genome shotgun (WGS) entry which is preliminary data.</text>
</comment>
<proteinExistence type="predicted"/>
<dbReference type="Proteomes" id="UP001494902">
    <property type="component" value="Unassembled WGS sequence"/>
</dbReference>
<keyword evidence="7" id="KW-1185">Reference proteome</keyword>
<keyword evidence="2" id="KW-0677">Repeat</keyword>
<dbReference type="Gene3D" id="3.40.50.300">
    <property type="entry name" value="P-loop containing nucleotide triphosphate hydrolases"/>
    <property type="match status" value="2"/>
</dbReference>
<dbReference type="SUPFAM" id="SSF52540">
    <property type="entry name" value="P-loop containing nucleoside triphosphate hydrolases"/>
    <property type="match status" value="2"/>
</dbReference>
<dbReference type="SMART" id="SM00382">
    <property type="entry name" value="AAA"/>
    <property type="match status" value="2"/>
</dbReference>
<dbReference type="InterPro" id="IPR017871">
    <property type="entry name" value="ABC_transporter-like_CS"/>
</dbReference>
<evidence type="ECO:0000256" key="3">
    <source>
        <dbReference type="ARBA" id="ARBA00022741"/>
    </source>
</evidence>